<accession>A0A3N4JSK4</accession>
<dbReference type="AlphaFoldDB" id="A0A3N4JSK4"/>
<feature type="region of interest" description="Disordered" evidence="1">
    <location>
        <begin position="1"/>
        <end position="20"/>
    </location>
</feature>
<dbReference type="EMBL" id="ML120374">
    <property type="protein sequence ID" value="RPB01324.1"/>
    <property type="molecule type" value="Genomic_DNA"/>
</dbReference>
<reference evidence="2 3" key="1">
    <citation type="journal article" date="2018" name="Nat. Ecol. Evol.">
        <title>Pezizomycetes genomes reveal the molecular basis of ectomycorrhizal truffle lifestyle.</title>
        <authorList>
            <person name="Murat C."/>
            <person name="Payen T."/>
            <person name="Noel B."/>
            <person name="Kuo A."/>
            <person name="Morin E."/>
            <person name="Chen J."/>
            <person name="Kohler A."/>
            <person name="Krizsan K."/>
            <person name="Balestrini R."/>
            <person name="Da Silva C."/>
            <person name="Montanini B."/>
            <person name="Hainaut M."/>
            <person name="Levati E."/>
            <person name="Barry K.W."/>
            <person name="Belfiori B."/>
            <person name="Cichocki N."/>
            <person name="Clum A."/>
            <person name="Dockter R.B."/>
            <person name="Fauchery L."/>
            <person name="Guy J."/>
            <person name="Iotti M."/>
            <person name="Le Tacon F."/>
            <person name="Lindquist E.A."/>
            <person name="Lipzen A."/>
            <person name="Malagnac F."/>
            <person name="Mello A."/>
            <person name="Molinier V."/>
            <person name="Miyauchi S."/>
            <person name="Poulain J."/>
            <person name="Riccioni C."/>
            <person name="Rubini A."/>
            <person name="Sitrit Y."/>
            <person name="Splivallo R."/>
            <person name="Traeger S."/>
            <person name="Wang M."/>
            <person name="Zifcakova L."/>
            <person name="Wipf D."/>
            <person name="Zambonelli A."/>
            <person name="Paolocci F."/>
            <person name="Nowrousian M."/>
            <person name="Ottonello S."/>
            <person name="Baldrian P."/>
            <person name="Spatafora J.W."/>
            <person name="Henrissat B."/>
            <person name="Nagy L.G."/>
            <person name="Aury J.M."/>
            <person name="Wincker P."/>
            <person name="Grigoriev I.V."/>
            <person name="Bonfante P."/>
            <person name="Martin F.M."/>
        </authorList>
    </citation>
    <scope>NUCLEOTIDE SEQUENCE [LARGE SCALE GENOMIC DNA]</scope>
    <source>
        <strain evidence="2 3">120613-1</strain>
    </source>
</reference>
<feature type="region of interest" description="Disordered" evidence="1">
    <location>
        <begin position="232"/>
        <end position="291"/>
    </location>
</feature>
<proteinExistence type="predicted"/>
<feature type="compositionally biased region" description="Basic and acidic residues" evidence="1">
    <location>
        <begin position="1"/>
        <end position="10"/>
    </location>
</feature>
<sequence>MLTTTNEHDINTNPPAAETPLHHQIRLLEQKIDQLLDKSTYSSALQNSLPKSTQSKLFEPLPLWEKLSNYFAVEIQNPLPDSFNPISLRNQINHLIPPSYSKIAAIRCSRKRNLILYTSGNPNTMIEHAVTWFPGIPYRAIQVNSEDRLCKKILNLPNLCSSMVELLQEISELNPDLQFLTVKLLSPTVTLLIFPSERASPVGIFIFATYKKLVQYCEQTLEQKWQYQKRKGAEAEKETAREVEEEKSGAVEKEKLKELELASEMQEGSSEDGGSCEESKEEMDDQSMENS</sequence>
<feature type="compositionally biased region" description="Basic and acidic residues" evidence="1">
    <location>
        <begin position="232"/>
        <end position="260"/>
    </location>
</feature>
<evidence type="ECO:0000313" key="3">
    <source>
        <dbReference type="Proteomes" id="UP000276215"/>
    </source>
</evidence>
<organism evidence="2 3">
    <name type="scientific">Choiromyces venosus 120613-1</name>
    <dbReference type="NCBI Taxonomy" id="1336337"/>
    <lineage>
        <taxon>Eukaryota</taxon>
        <taxon>Fungi</taxon>
        <taxon>Dikarya</taxon>
        <taxon>Ascomycota</taxon>
        <taxon>Pezizomycotina</taxon>
        <taxon>Pezizomycetes</taxon>
        <taxon>Pezizales</taxon>
        <taxon>Tuberaceae</taxon>
        <taxon>Choiromyces</taxon>
    </lineage>
</organism>
<evidence type="ECO:0000313" key="2">
    <source>
        <dbReference type="EMBL" id="RPB01324.1"/>
    </source>
</evidence>
<keyword evidence="3" id="KW-1185">Reference proteome</keyword>
<evidence type="ECO:0000256" key="1">
    <source>
        <dbReference type="SAM" id="MobiDB-lite"/>
    </source>
</evidence>
<protein>
    <submittedName>
        <fullName evidence="2">Uncharacterized protein</fullName>
    </submittedName>
</protein>
<feature type="compositionally biased region" description="Acidic residues" evidence="1">
    <location>
        <begin position="279"/>
        <end position="291"/>
    </location>
</feature>
<dbReference type="Proteomes" id="UP000276215">
    <property type="component" value="Unassembled WGS sequence"/>
</dbReference>
<gene>
    <name evidence="2" type="ORF">L873DRAFT_1788384</name>
</gene>
<name>A0A3N4JSK4_9PEZI</name>